<comment type="caution">
    <text evidence="2">The sequence shown here is derived from an EMBL/GenBank/DDBJ whole genome shotgun (WGS) entry which is preliminary data.</text>
</comment>
<protein>
    <submittedName>
        <fullName evidence="2">Uncharacterized protein</fullName>
    </submittedName>
</protein>
<accession>A0AAE0KRD0</accession>
<keyword evidence="3" id="KW-1185">Reference proteome</keyword>
<feature type="compositionally biased region" description="Polar residues" evidence="1">
    <location>
        <begin position="185"/>
        <end position="201"/>
    </location>
</feature>
<organism evidence="2 3">
    <name type="scientific">Cymbomonas tetramitiformis</name>
    <dbReference type="NCBI Taxonomy" id="36881"/>
    <lineage>
        <taxon>Eukaryota</taxon>
        <taxon>Viridiplantae</taxon>
        <taxon>Chlorophyta</taxon>
        <taxon>Pyramimonadophyceae</taxon>
        <taxon>Pyramimonadales</taxon>
        <taxon>Pyramimonadaceae</taxon>
        <taxon>Cymbomonas</taxon>
    </lineage>
</organism>
<evidence type="ECO:0000313" key="2">
    <source>
        <dbReference type="EMBL" id="KAK3257898.1"/>
    </source>
</evidence>
<name>A0AAE0KRD0_9CHLO</name>
<gene>
    <name evidence="2" type="ORF">CYMTET_33031</name>
</gene>
<feature type="region of interest" description="Disordered" evidence="1">
    <location>
        <begin position="185"/>
        <end position="244"/>
    </location>
</feature>
<proteinExistence type="predicted"/>
<evidence type="ECO:0000313" key="3">
    <source>
        <dbReference type="Proteomes" id="UP001190700"/>
    </source>
</evidence>
<dbReference type="EMBL" id="LGRX02019988">
    <property type="protein sequence ID" value="KAK3257898.1"/>
    <property type="molecule type" value="Genomic_DNA"/>
</dbReference>
<evidence type="ECO:0000256" key="1">
    <source>
        <dbReference type="SAM" id="MobiDB-lite"/>
    </source>
</evidence>
<sequence>MSRVMGAITEAGNTSKNASEDGVYAIGSRAATHPTAAAAQLAHQQQPAARNNYCKTVSEPVASGSTDGDGNPDRSVDHLRLMLDQSAMRVEAERAKLAQLGEDLAQLQNQGQYRAYRREKYAREALVDALAAAVDAYVRGATWQIIVDGDLQSDTRAAPPSSMVRGEFSTGLDYHRQYASAPNSTVPNIVYNSSNSTNSPRAASPDDAHRRHMPSSRSAFSEGRGAGGAPANQPPGELRAEDSTAASLEGRTVTEVMRMSVVVLVVTATVAYALKSVHVPLQGIRDILVRPLVNSSRAVLHVARRLVWRPRRPSRVLGHDQVVSHEDVRNMQAEVAETRSGHGDASTTAERSILETIPAVDGAESDNVAAGSGGHHDAEGADDCIVSEDEYIDLIWCVS</sequence>
<dbReference type="AlphaFoldDB" id="A0AAE0KRD0"/>
<reference evidence="2 3" key="1">
    <citation type="journal article" date="2015" name="Genome Biol. Evol.">
        <title>Comparative Genomics of a Bacterivorous Green Alga Reveals Evolutionary Causalities and Consequences of Phago-Mixotrophic Mode of Nutrition.</title>
        <authorList>
            <person name="Burns J.A."/>
            <person name="Paasch A."/>
            <person name="Narechania A."/>
            <person name="Kim E."/>
        </authorList>
    </citation>
    <scope>NUCLEOTIDE SEQUENCE [LARGE SCALE GENOMIC DNA]</scope>
    <source>
        <strain evidence="2 3">PLY_AMNH</strain>
    </source>
</reference>
<dbReference type="Proteomes" id="UP001190700">
    <property type="component" value="Unassembled WGS sequence"/>
</dbReference>